<evidence type="ECO:0000313" key="4">
    <source>
        <dbReference type="Proteomes" id="UP000501690"/>
    </source>
</evidence>
<dbReference type="InterPro" id="IPR007321">
    <property type="entry name" value="Transposase_28"/>
</dbReference>
<gene>
    <name evidence="3" type="ORF">DEO72_LG3g921</name>
</gene>
<feature type="region of interest" description="Disordered" evidence="1">
    <location>
        <begin position="1"/>
        <end position="22"/>
    </location>
</feature>
<evidence type="ECO:0000313" key="3">
    <source>
        <dbReference type="EMBL" id="QCD86400.1"/>
    </source>
</evidence>
<reference evidence="3 4" key="1">
    <citation type="submission" date="2019-04" db="EMBL/GenBank/DDBJ databases">
        <title>An improved genome assembly and genetic linkage map for asparagus bean, Vigna unguiculata ssp. sesquipedialis.</title>
        <authorList>
            <person name="Xia Q."/>
            <person name="Zhang R."/>
            <person name="Dong Y."/>
        </authorList>
    </citation>
    <scope>NUCLEOTIDE SEQUENCE [LARGE SCALE GENOMIC DNA]</scope>
    <source>
        <tissue evidence="3">Leaf</tissue>
    </source>
</reference>
<evidence type="ECO:0000256" key="1">
    <source>
        <dbReference type="SAM" id="MobiDB-lite"/>
    </source>
</evidence>
<feature type="region of interest" description="Disordered" evidence="1">
    <location>
        <begin position="280"/>
        <end position="307"/>
    </location>
</feature>
<sequence length="405" mass="44652">MSSSASSSDGSSGGVVEVSGGDEVPMGNERVCHGKGAAKLEFFYVYACLFHDLGLTVPFADWQMAVLPEIQYAPIQIHPNAWASMQAFEVLCRMAGLTATMPLFLHFYKTRPTTSKGWVSFLGVNKSLFTLYLASYKGFKTNFLKVAIPGRGRKYIFDVDGRSKFPLYWTAFPPPTDPWTEDRLTPAERADLAVLKTLPDKIPPRPLLQCLRSLDLSRAISWPERRSPMLSSWPAPLQSVPGGPSTAPSPATNASTGASTVVTRPRFFVIPPNSTILVAAVNNGKKTKRDDSPAGRSSKRSKKAEASESLATAFLSSEVRLEEEAFFHLGHRVKDMLKDVSKEEALRRAEELTLRLPAIYTKFPRADRSRIDSLEKKLAATRGEGFHIGLEDPVRSDECHEGRAC</sequence>
<name>A0A4D6LD28_VIGUN</name>
<dbReference type="AlphaFoldDB" id="A0A4D6LD28"/>
<dbReference type="Pfam" id="PF04195">
    <property type="entry name" value="Transposase_28"/>
    <property type="match status" value="1"/>
</dbReference>
<evidence type="ECO:0000259" key="2">
    <source>
        <dbReference type="Pfam" id="PF04195"/>
    </source>
</evidence>
<accession>A0A4D6LD28</accession>
<organism evidence="3 4">
    <name type="scientific">Vigna unguiculata</name>
    <name type="common">Cowpea</name>
    <dbReference type="NCBI Taxonomy" id="3917"/>
    <lineage>
        <taxon>Eukaryota</taxon>
        <taxon>Viridiplantae</taxon>
        <taxon>Streptophyta</taxon>
        <taxon>Embryophyta</taxon>
        <taxon>Tracheophyta</taxon>
        <taxon>Spermatophyta</taxon>
        <taxon>Magnoliopsida</taxon>
        <taxon>eudicotyledons</taxon>
        <taxon>Gunneridae</taxon>
        <taxon>Pentapetalae</taxon>
        <taxon>rosids</taxon>
        <taxon>fabids</taxon>
        <taxon>Fabales</taxon>
        <taxon>Fabaceae</taxon>
        <taxon>Papilionoideae</taxon>
        <taxon>50 kb inversion clade</taxon>
        <taxon>NPAAA clade</taxon>
        <taxon>indigoferoid/millettioid clade</taxon>
        <taxon>Phaseoleae</taxon>
        <taxon>Vigna</taxon>
    </lineage>
</organism>
<proteinExistence type="predicted"/>
<keyword evidence="4" id="KW-1185">Reference proteome</keyword>
<protein>
    <recommendedName>
        <fullName evidence="2">Transposase (putative) gypsy type domain-containing protein</fullName>
    </recommendedName>
</protein>
<feature type="domain" description="Transposase (putative) gypsy type" evidence="2">
    <location>
        <begin position="51"/>
        <end position="111"/>
    </location>
</feature>
<dbReference type="Proteomes" id="UP000501690">
    <property type="component" value="Linkage Group LG3"/>
</dbReference>
<feature type="region of interest" description="Disordered" evidence="1">
    <location>
        <begin position="231"/>
        <end position="258"/>
    </location>
</feature>
<dbReference type="EMBL" id="CP039347">
    <property type="protein sequence ID" value="QCD86400.1"/>
    <property type="molecule type" value="Genomic_DNA"/>
</dbReference>
<feature type="compositionally biased region" description="Polar residues" evidence="1">
    <location>
        <begin position="246"/>
        <end position="258"/>
    </location>
</feature>